<keyword evidence="14" id="KW-0325">Glycoprotein</keyword>
<name>A0AAV5VWT4_9BILA</name>
<evidence type="ECO:0000256" key="11">
    <source>
        <dbReference type="ARBA" id="ARBA00023034"/>
    </source>
</evidence>
<dbReference type="InterPro" id="IPR000863">
    <property type="entry name" value="Sulfotransferase_dom"/>
</dbReference>
<dbReference type="InterPro" id="IPR056793">
    <property type="entry name" value="HSNSD_N"/>
</dbReference>
<dbReference type="InterPro" id="IPR037359">
    <property type="entry name" value="NST/OST"/>
</dbReference>
<keyword evidence="6" id="KW-0808">Transferase</keyword>
<evidence type="ECO:0000256" key="14">
    <source>
        <dbReference type="ARBA" id="ARBA00023180"/>
    </source>
</evidence>
<dbReference type="Pfam" id="PF00685">
    <property type="entry name" value="Sulfotransfer_1"/>
    <property type="match status" value="1"/>
</dbReference>
<dbReference type="EMBL" id="BTSY01000004">
    <property type="protein sequence ID" value="GMT24256.1"/>
    <property type="molecule type" value="Genomic_DNA"/>
</dbReference>
<feature type="domain" description="Heparan sulfate-N-deacetylase N-terminal" evidence="22">
    <location>
        <begin position="74"/>
        <end position="277"/>
    </location>
</feature>
<dbReference type="Pfam" id="PF25119">
    <property type="entry name" value="HSNSD_N"/>
    <property type="match status" value="1"/>
</dbReference>
<reference evidence="23" key="1">
    <citation type="submission" date="2023-10" db="EMBL/GenBank/DDBJ databases">
        <title>Genome assembly of Pristionchus species.</title>
        <authorList>
            <person name="Yoshida K."/>
            <person name="Sommer R.J."/>
        </authorList>
    </citation>
    <scope>NUCLEOTIDE SEQUENCE</scope>
    <source>
        <strain evidence="23">RS5133</strain>
    </source>
</reference>
<protein>
    <recommendedName>
        <fullName evidence="5">[heparan sulfate]-glucosamine N-sulfotransferase</fullName>
        <ecNumber evidence="5">2.8.2.8</ecNumber>
    </recommendedName>
</protein>
<evidence type="ECO:0000256" key="13">
    <source>
        <dbReference type="ARBA" id="ARBA00023157"/>
    </source>
</evidence>
<evidence type="ECO:0000256" key="4">
    <source>
        <dbReference type="ARBA" id="ARBA00010420"/>
    </source>
</evidence>
<dbReference type="InterPro" id="IPR027417">
    <property type="entry name" value="P-loop_NTPase"/>
</dbReference>
<comment type="similarity">
    <text evidence="4">Belongs to the sulfotransferase 1 family. NDST subfamily.</text>
</comment>
<keyword evidence="12 19" id="KW-0472">Membrane</keyword>
<keyword evidence="24" id="KW-1185">Reference proteome</keyword>
<dbReference type="SUPFAM" id="SSF52540">
    <property type="entry name" value="P-loop containing nucleoside triphosphate hydrolases"/>
    <property type="match status" value="1"/>
</dbReference>
<evidence type="ECO:0000256" key="15">
    <source>
        <dbReference type="ARBA" id="ARBA00023268"/>
    </source>
</evidence>
<feature type="binding site" evidence="17">
    <location>
        <begin position="802"/>
        <end position="806"/>
    </location>
    <ligand>
        <name>3'-phosphoadenylyl sulfate</name>
        <dbReference type="ChEBI" id="CHEBI:58339"/>
    </ligand>
</feature>
<keyword evidence="7 19" id="KW-0812">Transmembrane</keyword>
<evidence type="ECO:0000256" key="17">
    <source>
        <dbReference type="PIRSR" id="PIRSR637359-2"/>
    </source>
</evidence>
<comment type="pathway">
    <text evidence="3">Glycan metabolism; heparan sulfate biosynthesis.</text>
</comment>
<feature type="active site" description="For sulfotransferase activity" evidence="16">
    <location>
        <position position="593"/>
    </location>
</feature>
<evidence type="ECO:0000256" key="18">
    <source>
        <dbReference type="PIRSR" id="PIRSR637359-3"/>
    </source>
</evidence>
<dbReference type="GO" id="GO:0015016">
    <property type="term" value="F:heparan sulfate N-sulfotransferase activity"/>
    <property type="evidence" value="ECO:0007669"/>
    <property type="project" value="UniProtKB-EC"/>
</dbReference>
<feature type="binding site" evidence="17">
    <location>
        <position position="787"/>
    </location>
    <ligand>
        <name>3'-phosphoadenylyl sulfate</name>
        <dbReference type="ChEBI" id="CHEBI:58339"/>
    </ligand>
</feature>
<feature type="domain" description="Heparan sulphate-N-deacetylase deacetylase" evidence="21">
    <location>
        <begin position="289"/>
        <end position="492"/>
    </location>
</feature>
<keyword evidence="8" id="KW-0378">Hydrolase</keyword>
<keyword evidence="9" id="KW-0735">Signal-anchor</keyword>
<dbReference type="GO" id="GO:0016787">
    <property type="term" value="F:hydrolase activity"/>
    <property type="evidence" value="ECO:0007669"/>
    <property type="project" value="UniProtKB-KW"/>
</dbReference>
<dbReference type="AlphaFoldDB" id="A0AAV5VWT4"/>
<proteinExistence type="inferred from homology"/>
<dbReference type="GO" id="GO:0000139">
    <property type="term" value="C:Golgi membrane"/>
    <property type="evidence" value="ECO:0007669"/>
    <property type="project" value="UniProtKB-SubCell"/>
</dbReference>
<feature type="disulfide bond" evidence="18">
    <location>
        <begin position="788"/>
        <end position="797"/>
    </location>
</feature>
<dbReference type="Pfam" id="PF12062">
    <property type="entry name" value="HSNSD-CE"/>
    <property type="match status" value="1"/>
</dbReference>
<feature type="domain" description="Sulfotransferase" evidence="20">
    <location>
        <begin position="584"/>
        <end position="816"/>
    </location>
</feature>
<keyword evidence="13 18" id="KW-1015">Disulfide bond</keyword>
<evidence type="ECO:0000259" key="22">
    <source>
        <dbReference type="Pfam" id="PF25119"/>
    </source>
</evidence>
<dbReference type="InterPro" id="IPR021930">
    <property type="entry name" value="Heparan_SO4_deacetylase_dom"/>
</dbReference>
<keyword evidence="15" id="KW-0511">Multifunctional enzyme</keyword>
<evidence type="ECO:0000256" key="12">
    <source>
        <dbReference type="ARBA" id="ARBA00023136"/>
    </source>
</evidence>
<evidence type="ECO:0000256" key="1">
    <source>
        <dbReference type="ARBA" id="ARBA00004323"/>
    </source>
</evidence>
<evidence type="ECO:0000256" key="6">
    <source>
        <dbReference type="ARBA" id="ARBA00022679"/>
    </source>
</evidence>
<comment type="pathway">
    <text evidence="2">Glycan metabolism; heparin biosynthesis.</text>
</comment>
<evidence type="ECO:0000313" key="23">
    <source>
        <dbReference type="EMBL" id="GMT24256.1"/>
    </source>
</evidence>
<evidence type="ECO:0000256" key="16">
    <source>
        <dbReference type="PIRSR" id="PIRSR637359-1"/>
    </source>
</evidence>
<evidence type="ECO:0000256" key="19">
    <source>
        <dbReference type="SAM" id="Phobius"/>
    </source>
</evidence>
<comment type="caution">
    <text evidence="23">The sequence shown here is derived from an EMBL/GenBank/DDBJ whole genome shotgun (WGS) entry which is preliminary data.</text>
</comment>
<evidence type="ECO:0000256" key="7">
    <source>
        <dbReference type="ARBA" id="ARBA00022692"/>
    </source>
</evidence>
<feature type="transmembrane region" description="Helical" evidence="19">
    <location>
        <begin position="12"/>
        <end position="33"/>
    </location>
</feature>
<comment type="subcellular location">
    <subcellularLocation>
        <location evidence="1">Golgi apparatus membrane</location>
        <topology evidence="1">Single-pass type II membrane protein</topology>
    </subcellularLocation>
</comment>
<gene>
    <name evidence="23" type="ORF">PFISCL1PPCAC_15553</name>
</gene>
<sequence>MIPYIPARTLKALKIAVAFVCIYIFFFTSFLHWPDSAGPRLAPRRISSYSCPSLSRGDTYSHIHSFSFNDTSLTESRILLLLENVYSRHGRLITQMLNATKCSYKIETFSKDLPLLTASSLGRYSAIVIENFNRYVNLPKSNRRLLDKYSQEYKVPIISFVPGRAEYFASSKVRGMNLTIWHNQKANNIRFPSSSMIPFVARPEVVLPNPLSDGKEWTLFDESPSFESVMVAEDAQGKRRAAIVRDRGVTDGVEKILIGHNLTEWIVGLGFLDSLRWSTKGRCGIATLDRFIQIDMDDVFVGARGTRMVANDVVDLIQSQDSLRSRILNFSYLLGYSGAYFLHGDNEEDEGDRMLIKKASNFYWFPHMWKHNHAQDHNESFLESTMILNKQFALDNNLNVPFDYAISPQHAGVYPVHLPLYEAWEKVWKVKTTSTEEYPHLRPWSNRKGFIHRGIKVLPRQTCGLYTHTQFFHLYPGGVNKLISLIEGGDLFWTVVLNPISIFMTHQQNFAHDQLGPYTFDSLLSFLQCWTQLQFKWEDPISLADRYFSLFPSEKSPLWSNPCSDDRHRSILSPKFNCTNLTLPNVLIVGPQKTGTTALESFLEMHPGVGKNGMVEGSFEEVQFFSGENYAKGFEWYAGLFPNASVVMEKSATYFDSVVAAERAATLIPHARIIVILHDPIQRAYSWYNHLVARNETIVAGLSMDDVLDGVSASAKKIRSRCISGGRYAHHLDRWLQLFPSTQLYLIDGGAFKDHPSQVMSDLTEWLELPYFDYESSIKFSRKKGFYCKFISGRSSCLGSSKGRIYPTLSPSLSSRLCSVFRNDNIALEAMLRKHRFPIPSWLPPLLDRCQ</sequence>
<dbReference type="PANTHER" id="PTHR10605">
    <property type="entry name" value="HEPARAN SULFATE SULFOTRANSFERASE"/>
    <property type="match status" value="1"/>
</dbReference>
<dbReference type="PANTHER" id="PTHR10605:SF56">
    <property type="entry name" value="BIFUNCTIONAL HEPARAN SULFATE N-DEACETYLASE_N-SULFOTRANSFERASE"/>
    <property type="match status" value="1"/>
</dbReference>
<feature type="binding site" evidence="17">
    <location>
        <position position="686"/>
    </location>
    <ligand>
        <name>3'-phosphoadenylyl sulfate</name>
        <dbReference type="ChEBI" id="CHEBI:58339"/>
    </ligand>
</feature>
<dbReference type="Proteomes" id="UP001432322">
    <property type="component" value="Unassembled WGS sequence"/>
</dbReference>
<evidence type="ECO:0000256" key="5">
    <source>
        <dbReference type="ARBA" id="ARBA00012979"/>
    </source>
</evidence>
<organism evidence="23 24">
    <name type="scientific">Pristionchus fissidentatus</name>
    <dbReference type="NCBI Taxonomy" id="1538716"/>
    <lineage>
        <taxon>Eukaryota</taxon>
        <taxon>Metazoa</taxon>
        <taxon>Ecdysozoa</taxon>
        <taxon>Nematoda</taxon>
        <taxon>Chromadorea</taxon>
        <taxon>Rhabditida</taxon>
        <taxon>Rhabditina</taxon>
        <taxon>Diplogasteromorpha</taxon>
        <taxon>Diplogasteroidea</taxon>
        <taxon>Neodiplogasteridae</taxon>
        <taxon>Pristionchus</taxon>
    </lineage>
</organism>
<dbReference type="GO" id="GO:0019213">
    <property type="term" value="F:deacetylase activity"/>
    <property type="evidence" value="ECO:0007669"/>
    <property type="project" value="TreeGrafter"/>
</dbReference>
<accession>A0AAV5VWT4</accession>
<keyword evidence="10 19" id="KW-1133">Transmembrane helix</keyword>
<evidence type="ECO:0000259" key="20">
    <source>
        <dbReference type="Pfam" id="PF00685"/>
    </source>
</evidence>
<evidence type="ECO:0000256" key="8">
    <source>
        <dbReference type="ARBA" id="ARBA00022801"/>
    </source>
</evidence>
<evidence type="ECO:0000259" key="21">
    <source>
        <dbReference type="Pfam" id="PF12062"/>
    </source>
</evidence>
<evidence type="ECO:0000313" key="24">
    <source>
        <dbReference type="Proteomes" id="UP001432322"/>
    </source>
</evidence>
<keyword evidence="11" id="KW-0333">Golgi apparatus</keyword>
<dbReference type="EC" id="2.8.2.8" evidence="5"/>
<evidence type="ECO:0000256" key="2">
    <source>
        <dbReference type="ARBA" id="ARBA00004841"/>
    </source>
</evidence>
<evidence type="ECO:0000256" key="10">
    <source>
        <dbReference type="ARBA" id="ARBA00022989"/>
    </source>
</evidence>
<dbReference type="Gene3D" id="3.40.50.300">
    <property type="entry name" value="P-loop containing nucleotide triphosphate hydrolases"/>
    <property type="match status" value="1"/>
</dbReference>
<evidence type="ECO:0000256" key="9">
    <source>
        <dbReference type="ARBA" id="ARBA00022968"/>
    </source>
</evidence>
<evidence type="ECO:0000256" key="3">
    <source>
        <dbReference type="ARBA" id="ARBA00005093"/>
    </source>
</evidence>